<gene>
    <name evidence="2" type="ORF">JAAARDRAFT_219779</name>
</gene>
<dbReference type="InParanoid" id="A0A067QAY5"/>
<sequence>MPKDKSKKTPRRKSLHRPLKGTDGIPQGMIPHNGKRLFGKLTPDHLSRPTRRDPSHRGVFPVIRASASNPSGHDFPSIDEGEGIGGESFETLAIAEPLDTDDQVASVIIPSPKGGQGIRRRERLDWRGRIGGSEKYKEEDAELSSVLSASAFPKSELLQNALHLPHYSLSANPAPSYATEGAPHDFEHFREEVHNDVRSPTQAHSRSNTLFDEYSFAFPTIDSQASSSTQMQPFPLDRLGPFNRDDDTLEGLYTTESAPRSSYQLGASIMTRDAISHPCANSGPGRPFQPFQVQPSSQTPRSSHLLSYSTELNDLLSHLSGSNPPFDINSQFSSSIRPSSAVHMANLRAFTEPSLHSTASTSLFFRPDRHLSSSSMVSPYSLAFPDTFEDVDDGSYRFSMDPSQPEYFAPRSLSSELDAHWTGPR</sequence>
<evidence type="ECO:0000313" key="2">
    <source>
        <dbReference type="EMBL" id="KDQ64223.1"/>
    </source>
</evidence>
<dbReference type="EMBL" id="KL197709">
    <property type="protein sequence ID" value="KDQ64223.1"/>
    <property type="molecule type" value="Genomic_DNA"/>
</dbReference>
<evidence type="ECO:0000313" key="3">
    <source>
        <dbReference type="Proteomes" id="UP000027265"/>
    </source>
</evidence>
<reference evidence="3" key="1">
    <citation type="journal article" date="2014" name="Proc. Natl. Acad. Sci. U.S.A.">
        <title>Extensive sampling of basidiomycete genomes demonstrates inadequacy of the white-rot/brown-rot paradigm for wood decay fungi.</title>
        <authorList>
            <person name="Riley R."/>
            <person name="Salamov A.A."/>
            <person name="Brown D.W."/>
            <person name="Nagy L.G."/>
            <person name="Floudas D."/>
            <person name="Held B.W."/>
            <person name="Levasseur A."/>
            <person name="Lombard V."/>
            <person name="Morin E."/>
            <person name="Otillar R."/>
            <person name="Lindquist E.A."/>
            <person name="Sun H."/>
            <person name="LaButti K.M."/>
            <person name="Schmutz J."/>
            <person name="Jabbour D."/>
            <person name="Luo H."/>
            <person name="Baker S.E."/>
            <person name="Pisabarro A.G."/>
            <person name="Walton J.D."/>
            <person name="Blanchette R.A."/>
            <person name="Henrissat B."/>
            <person name="Martin F."/>
            <person name="Cullen D."/>
            <person name="Hibbett D.S."/>
            <person name="Grigoriev I.V."/>
        </authorList>
    </citation>
    <scope>NUCLEOTIDE SEQUENCE [LARGE SCALE GENOMIC DNA]</scope>
    <source>
        <strain evidence="3">MUCL 33604</strain>
    </source>
</reference>
<protein>
    <submittedName>
        <fullName evidence="2">Uncharacterized protein</fullName>
    </submittedName>
</protein>
<dbReference type="Proteomes" id="UP000027265">
    <property type="component" value="Unassembled WGS sequence"/>
</dbReference>
<keyword evidence="3" id="KW-1185">Reference proteome</keyword>
<feature type="compositionally biased region" description="Low complexity" evidence="1">
    <location>
        <begin position="288"/>
        <end position="300"/>
    </location>
</feature>
<dbReference type="HOGENOM" id="CLU_645663_0_0_1"/>
<organism evidence="2 3">
    <name type="scientific">Jaapia argillacea MUCL 33604</name>
    <dbReference type="NCBI Taxonomy" id="933084"/>
    <lineage>
        <taxon>Eukaryota</taxon>
        <taxon>Fungi</taxon>
        <taxon>Dikarya</taxon>
        <taxon>Basidiomycota</taxon>
        <taxon>Agaricomycotina</taxon>
        <taxon>Agaricomycetes</taxon>
        <taxon>Agaricomycetidae</taxon>
        <taxon>Jaapiales</taxon>
        <taxon>Jaapiaceae</taxon>
        <taxon>Jaapia</taxon>
    </lineage>
</organism>
<feature type="compositionally biased region" description="Basic and acidic residues" evidence="1">
    <location>
        <begin position="42"/>
        <end position="56"/>
    </location>
</feature>
<name>A0A067QAY5_9AGAM</name>
<accession>A0A067QAY5</accession>
<feature type="region of interest" description="Disordered" evidence="1">
    <location>
        <begin position="275"/>
        <end position="304"/>
    </location>
</feature>
<feature type="region of interest" description="Disordered" evidence="1">
    <location>
        <begin position="1"/>
        <end position="89"/>
    </location>
</feature>
<proteinExistence type="predicted"/>
<dbReference type="AlphaFoldDB" id="A0A067QAY5"/>
<feature type="compositionally biased region" description="Basic residues" evidence="1">
    <location>
        <begin position="1"/>
        <end position="19"/>
    </location>
</feature>
<evidence type="ECO:0000256" key="1">
    <source>
        <dbReference type="SAM" id="MobiDB-lite"/>
    </source>
</evidence>